<keyword evidence="7" id="KW-1185">Reference proteome</keyword>
<dbReference type="Pfam" id="PF00319">
    <property type="entry name" value="SRF-TF"/>
    <property type="match status" value="1"/>
</dbReference>
<keyword evidence="3" id="KW-0238">DNA-binding</keyword>
<dbReference type="InterPro" id="IPR036879">
    <property type="entry name" value="TF_MADSbox_sf"/>
</dbReference>
<name>A0A9R0J8X2_SPIOL</name>
<dbReference type="Proteomes" id="UP000813463">
    <property type="component" value="Chromosome 4"/>
</dbReference>
<evidence type="ECO:0000256" key="3">
    <source>
        <dbReference type="ARBA" id="ARBA00023125"/>
    </source>
</evidence>
<evidence type="ECO:0000256" key="2">
    <source>
        <dbReference type="ARBA" id="ARBA00023015"/>
    </source>
</evidence>
<feature type="domain" description="MADS-box" evidence="6">
    <location>
        <begin position="9"/>
        <end position="69"/>
    </location>
</feature>
<dbReference type="FunFam" id="3.40.1810.10:FF:000006">
    <property type="entry name" value="Agamous-like MADS-box protein AGL62"/>
    <property type="match status" value="1"/>
</dbReference>
<dbReference type="PROSITE" id="PS50066">
    <property type="entry name" value="MADS_BOX_2"/>
    <property type="match status" value="1"/>
</dbReference>
<dbReference type="KEGG" id="soe:110802489"/>
<dbReference type="GO" id="GO:0046983">
    <property type="term" value="F:protein dimerization activity"/>
    <property type="evidence" value="ECO:0007669"/>
    <property type="project" value="InterPro"/>
</dbReference>
<organism evidence="7 8">
    <name type="scientific">Spinacia oleracea</name>
    <name type="common">Spinach</name>
    <dbReference type="NCBI Taxonomy" id="3562"/>
    <lineage>
        <taxon>Eukaryota</taxon>
        <taxon>Viridiplantae</taxon>
        <taxon>Streptophyta</taxon>
        <taxon>Embryophyta</taxon>
        <taxon>Tracheophyta</taxon>
        <taxon>Spermatophyta</taxon>
        <taxon>Magnoliopsida</taxon>
        <taxon>eudicotyledons</taxon>
        <taxon>Gunneridae</taxon>
        <taxon>Pentapetalae</taxon>
        <taxon>Caryophyllales</taxon>
        <taxon>Chenopodiaceae</taxon>
        <taxon>Chenopodioideae</taxon>
        <taxon>Anserineae</taxon>
        <taxon>Spinacia</taxon>
    </lineage>
</organism>
<evidence type="ECO:0000259" key="6">
    <source>
        <dbReference type="PROSITE" id="PS50066"/>
    </source>
</evidence>
<dbReference type="GeneID" id="110802489"/>
<dbReference type="PANTHER" id="PTHR11945">
    <property type="entry name" value="MADS BOX PROTEIN"/>
    <property type="match status" value="1"/>
</dbReference>
<comment type="subcellular location">
    <subcellularLocation>
        <location evidence="1">Nucleus</location>
    </subcellularLocation>
</comment>
<dbReference type="GO" id="GO:0000978">
    <property type="term" value="F:RNA polymerase II cis-regulatory region sequence-specific DNA binding"/>
    <property type="evidence" value="ECO:0000318"/>
    <property type="project" value="GO_Central"/>
</dbReference>
<dbReference type="GO" id="GO:0005634">
    <property type="term" value="C:nucleus"/>
    <property type="evidence" value="ECO:0007669"/>
    <property type="project" value="UniProtKB-SubCell"/>
</dbReference>
<reference evidence="8" key="2">
    <citation type="submission" date="2025-08" db="UniProtKB">
        <authorList>
            <consortium name="RefSeq"/>
        </authorList>
    </citation>
    <scope>IDENTIFICATION</scope>
    <source>
        <tissue evidence="8">Leaf</tissue>
    </source>
</reference>
<dbReference type="InterPro" id="IPR002100">
    <property type="entry name" value="TF_MADSbox"/>
</dbReference>
<evidence type="ECO:0000256" key="5">
    <source>
        <dbReference type="ARBA" id="ARBA00023242"/>
    </source>
</evidence>
<keyword evidence="2" id="KW-0805">Transcription regulation</keyword>
<keyword evidence="4" id="KW-0804">Transcription</keyword>
<dbReference type="PRINTS" id="PR00404">
    <property type="entry name" value="MADSDOMAIN"/>
</dbReference>
<dbReference type="AlphaFoldDB" id="A0A9R0J8X2"/>
<dbReference type="PANTHER" id="PTHR11945:SF776">
    <property type="entry name" value="AGAMOUS-LIKE 50-RELATED"/>
    <property type="match status" value="1"/>
</dbReference>
<keyword evidence="5" id="KW-0539">Nucleus</keyword>
<evidence type="ECO:0000256" key="1">
    <source>
        <dbReference type="ARBA" id="ARBA00004123"/>
    </source>
</evidence>
<dbReference type="GO" id="GO:0006357">
    <property type="term" value="P:regulation of transcription by RNA polymerase II"/>
    <property type="evidence" value="ECO:0000318"/>
    <property type="project" value="GO_Central"/>
</dbReference>
<gene>
    <name evidence="8" type="primary">LOC110802489</name>
</gene>
<dbReference type="SMART" id="SM00432">
    <property type="entry name" value="MADS"/>
    <property type="match status" value="1"/>
</dbReference>
<dbReference type="RefSeq" id="XP_021863607.1">
    <property type="nucleotide sequence ID" value="XM_022007915.2"/>
</dbReference>
<sequence length="222" mass="24677">MSTSEKKTRGRQKVKMVRMEKKSNCQVTFSKRRTGLFKKASELCTLCGAQVAIIVFSPGKKAYSFGHPSVETVINRFLLSKSSPKSEPNWDSDSLVEAQQGASASASAGASVGDGASASASVRDLTIELATINYQIDLEMKKSEALNKIKKRNEEHGHWWDQPAEKLTLQQLVHLKATYEVLKKNIIQHSENLKMLGAPNAPIQYAMFDANGVFIGYRQDYY</sequence>
<evidence type="ECO:0000313" key="8">
    <source>
        <dbReference type="RefSeq" id="XP_021863607.1"/>
    </source>
</evidence>
<dbReference type="InterPro" id="IPR033896">
    <property type="entry name" value="MEF2-like_N"/>
</dbReference>
<dbReference type="OrthoDB" id="1613165at2759"/>
<dbReference type="GO" id="GO:0045944">
    <property type="term" value="P:positive regulation of transcription by RNA polymerase II"/>
    <property type="evidence" value="ECO:0007669"/>
    <property type="project" value="InterPro"/>
</dbReference>
<proteinExistence type="predicted"/>
<dbReference type="CDD" id="cd00265">
    <property type="entry name" value="MADS_MEF2_like"/>
    <property type="match status" value="1"/>
</dbReference>
<evidence type="ECO:0000256" key="4">
    <source>
        <dbReference type="ARBA" id="ARBA00023163"/>
    </source>
</evidence>
<dbReference type="GO" id="GO:0000981">
    <property type="term" value="F:DNA-binding transcription factor activity, RNA polymerase II-specific"/>
    <property type="evidence" value="ECO:0000318"/>
    <property type="project" value="GO_Central"/>
</dbReference>
<evidence type="ECO:0000313" key="7">
    <source>
        <dbReference type="Proteomes" id="UP000813463"/>
    </source>
</evidence>
<accession>A0A9R0J8X2</accession>
<protein>
    <submittedName>
        <fullName evidence="8">Agamous-like MADS-box protein AGL62</fullName>
    </submittedName>
</protein>
<dbReference type="SUPFAM" id="SSF55455">
    <property type="entry name" value="SRF-like"/>
    <property type="match status" value="1"/>
</dbReference>
<dbReference type="Gene3D" id="3.40.1810.10">
    <property type="entry name" value="Transcription factor, MADS-box"/>
    <property type="match status" value="1"/>
</dbReference>
<reference evidence="7" key="1">
    <citation type="journal article" date="2021" name="Nat. Commun.">
        <title>Genomic analyses provide insights into spinach domestication and the genetic basis of agronomic traits.</title>
        <authorList>
            <person name="Cai X."/>
            <person name="Sun X."/>
            <person name="Xu C."/>
            <person name="Sun H."/>
            <person name="Wang X."/>
            <person name="Ge C."/>
            <person name="Zhang Z."/>
            <person name="Wang Q."/>
            <person name="Fei Z."/>
            <person name="Jiao C."/>
            <person name="Wang Q."/>
        </authorList>
    </citation>
    <scope>NUCLEOTIDE SEQUENCE [LARGE SCALE GENOMIC DNA]</scope>
    <source>
        <strain evidence="7">cv. Varoflay</strain>
    </source>
</reference>